<dbReference type="eggNOG" id="ENOG502QTPB">
    <property type="taxonomic scope" value="Eukaryota"/>
</dbReference>
<dbReference type="AlphaFoldDB" id="A0A1U8BG54"/>
<dbReference type="InterPro" id="IPR000894">
    <property type="entry name" value="RuBisCO_ssu_dom"/>
</dbReference>
<organism evidence="10 11">
    <name type="scientific">Nelumbo nucifera</name>
    <name type="common">Sacred lotus</name>
    <dbReference type="NCBI Taxonomy" id="4432"/>
    <lineage>
        <taxon>Eukaryota</taxon>
        <taxon>Viridiplantae</taxon>
        <taxon>Streptophyta</taxon>
        <taxon>Embryophyta</taxon>
        <taxon>Tracheophyta</taxon>
        <taxon>Spermatophyta</taxon>
        <taxon>Magnoliopsida</taxon>
        <taxon>Proteales</taxon>
        <taxon>Nelumbonaceae</taxon>
        <taxon>Nelumbo</taxon>
    </lineage>
</organism>
<dbReference type="Pfam" id="PF00101">
    <property type="entry name" value="RuBisCO_small"/>
    <property type="match status" value="1"/>
</dbReference>
<dbReference type="GO" id="GO:0016984">
    <property type="term" value="F:ribulose-bisphosphate carboxylase activity"/>
    <property type="evidence" value="ECO:0007669"/>
    <property type="project" value="UniProtKB-UniRule"/>
</dbReference>
<evidence type="ECO:0000313" key="10">
    <source>
        <dbReference type="Proteomes" id="UP000189703"/>
    </source>
</evidence>
<gene>
    <name evidence="11" type="primary">LOC104610551</name>
    <name evidence="7" type="synonym">RBCS</name>
</gene>
<keyword evidence="10" id="KW-1185">Reference proteome</keyword>
<comment type="function">
    <text evidence="7 8">RuBisCO catalyzes two reactions: the carboxylation of D-ribulose 1,5-bisphosphate, the primary event in carbon dioxide fixation, as well as the oxidative fragmentation of the pentose substrate. Both reactions occur simultaneously and in competition at the same active site. Although the small subunit is not catalytic it is essential for maximal activity.</text>
</comment>
<dbReference type="GO" id="GO:0009507">
    <property type="term" value="C:chloroplast"/>
    <property type="evidence" value="ECO:0007669"/>
    <property type="project" value="UniProtKB-SubCell"/>
</dbReference>
<dbReference type="STRING" id="4432.A0A1U8BG54"/>
<keyword evidence="2 7" id="KW-0602">Photosynthesis</keyword>
<comment type="miscellaneous">
    <text evidence="7">The basic functional RuBisCO is composed of a large chain homodimer in a 'head-to-tail' conformation. In form I RuBisCO this homodimer is arranged in a barrel-like tetramer with the small subunits forming a tetrameric 'cap' on each end of the 'barrel'.</text>
</comment>
<evidence type="ECO:0000256" key="8">
    <source>
        <dbReference type="RuleBase" id="RU003627"/>
    </source>
</evidence>
<accession>A0A1U8BG54</accession>
<dbReference type="HAMAP" id="MF_00859">
    <property type="entry name" value="RuBisCO_S_bact"/>
    <property type="match status" value="1"/>
</dbReference>
<dbReference type="InterPro" id="IPR024681">
    <property type="entry name" value="RuBisCO_ssu"/>
</dbReference>
<dbReference type="PANTHER" id="PTHR31262:SF0">
    <property type="entry name" value="RIBULOSE BISPHOSPHATE CARBOXYLASE SMALL SUBUNIT, CHLOROPLASTIC 1"/>
    <property type="match status" value="1"/>
</dbReference>
<keyword evidence="1 7" id="KW-0150">Chloroplast</keyword>
<dbReference type="CDD" id="cd03527">
    <property type="entry name" value="RuBisCO_small"/>
    <property type="match status" value="1"/>
</dbReference>
<dbReference type="KEGG" id="nnu:104610551"/>
<feature type="domain" description="Ribulose bisphosphate carboxylase small subunit" evidence="9">
    <location>
        <begin position="58"/>
        <end position="166"/>
    </location>
</feature>
<dbReference type="OrthoDB" id="2013936at2759"/>
<dbReference type="InterPro" id="IPR036385">
    <property type="entry name" value="RuBisCO_ssu_sf"/>
</dbReference>
<dbReference type="Gene3D" id="3.30.190.10">
    <property type="entry name" value="Ribulose bisphosphate carboxylase, small subunit"/>
    <property type="match status" value="1"/>
</dbReference>
<dbReference type="Proteomes" id="UP000189703">
    <property type="component" value="Unplaced"/>
</dbReference>
<dbReference type="PRINTS" id="PR00152">
    <property type="entry name" value="RUBISCOSMALL"/>
</dbReference>
<comment type="similarity">
    <text evidence="7 8">Belongs to the RuBisCO small chain family.</text>
</comment>
<dbReference type="PANTHER" id="PTHR31262">
    <property type="entry name" value="RIBULOSE BISPHOSPHATE CARBOXYLASE SMALL CHAIN 1, CHLOROPLASTIC"/>
    <property type="match status" value="1"/>
</dbReference>
<sequence length="180" mass="20411">MSAIALSTPLVRSSYTGLKPSSPKLFPAKDSIGWRLKTVSNGSRTHCMKTWNPINNKKFEALSYLPPLSDESIAKEIEYIIRKGWIPCIEFDEVGHVHRSNSRMPGYYDGRYWTLWKLPMFGCSNSSQVLEEIHECKKMYPNAYIRCLAFDNKRQAQCMAFVIQKPSTASTTTNTACGCP</sequence>
<dbReference type="GeneID" id="104610551"/>
<evidence type="ECO:0000256" key="3">
    <source>
        <dbReference type="ARBA" id="ARBA00022567"/>
    </source>
</evidence>
<evidence type="ECO:0000256" key="4">
    <source>
        <dbReference type="ARBA" id="ARBA00022640"/>
    </source>
</evidence>
<evidence type="ECO:0000259" key="9">
    <source>
        <dbReference type="SMART" id="SM00961"/>
    </source>
</evidence>
<dbReference type="OMA" id="KQAQCMA"/>
<evidence type="ECO:0000313" key="11">
    <source>
        <dbReference type="RefSeq" id="XP_010275523.1"/>
    </source>
</evidence>
<dbReference type="GO" id="GO:0009853">
    <property type="term" value="P:photorespiration"/>
    <property type="evidence" value="ECO:0007669"/>
    <property type="project" value="UniProtKB-UniRule"/>
</dbReference>
<comment type="subunit">
    <text evidence="7 8">Heterohexadecamer of 8 large and 8 small subunits.</text>
</comment>
<evidence type="ECO:0000256" key="7">
    <source>
        <dbReference type="HAMAP-Rule" id="MF_00860"/>
    </source>
</evidence>
<keyword evidence="5 7" id="KW-0601">Photorespiration</keyword>
<protein>
    <recommendedName>
        <fullName evidence="7">Ribulose bisphosphate carboxylase small subunit, chloroplastic</fullName>
        <shortName evidence="7">RuBisCO small subunit</shortName>
    </recommendedName>
</protein>
<keyword evidence="4 7" id="KW-0934">Plastid</keyword>
<dbReference type="GO" id="GO:0019253">
    <property type="term" value="P:reductive pentose-phosphate cycle"/>
    <property type="evidence" value="ECO:0007669"/>
    <property type="project" value="UniProtKB-UniRule"/>
</dbReference>
<proteinExistence type="inferred from homology"/>
<name>A0A1U8BG54_NELNU</name>
<evidence type="ECO:0000256" key="5">
    <source>
        <dbReference type="ARBA" id="ARBA00023238"/>
    </source>
</evidence>
<dbReference type="InParanoid" id="A0A1U8BG54"/>
<evidence type="ECO:0000256" key="1">
    <source>
        <dbReference type="ARBA" id="ARBA00022528"/>
    </source>
</evidence>
<dbReference type="SUPFAM" id="SSF55239">
    <property type="entry name" value="RuBisCO, small subunit"/>
    <property type="match status" value="1"/>
</dbReference>
<reference evidence="11" key="1">
    <citation type="submission" date="2025-08" db="UniProtKB">
        <authorList>
            <consortium name="RefSeq"/>
        </authorList>
    </citation>
    <scope>IDENTIFICATION</scope>
</reference>
<keyword evidence="6 7" id="KW-0120">Carbon dioxide fixation</keyword>
<dbReference type="FunFam" id="3.30.190.10:FF:000001">
    <property type="entry name" value="Ribulose bisphosphate carboxylase small chain, chloroplastic"/>
    <property type="match status" value="1"/>
</dbReference>
<dbReference type="SMART" id="SM00961">
    <property type="entry name" value="RuBisCO_small"/>
    <property type="match status" value="1"/>
</dbReference>
<comment type="subcellular location">
    <subcellularLocation>
        <location evidence="7">Plastid</location>
        <location evidence="7">Chloroplast</location>
    </subcellularLocation>
</comment>
<evidence type="ECO:0000256" key="6">
    <source>
        <dbReference type="ARBA" id="ARBA00023300"/>
    </source>
</evidence>
<evidence type="ECO:0000256" key="2">
    <source>
        <dbReference type="ARBA" id="ARBA00022531"/>
    </source>
</evidence>
<keyword evidence="3 7" id="KW-0113">Calvin cycle</keyword>
<dbReference type="RefSeq" id="XP_010275523.1">
    <property type="nucleotide sequence ID" value="XM_010277221.2"/>
</dbReference>